<sequence length="118" mass="13603">MNLNHLNLTVTDVRATEEFLKKYFDLKTVSTRGNSFTLLTDDQGMLLSLMKGKQVEYPKTFHIGFVQESDEQVNKIYKRMKEDGIDVDPPQNAHGWTFFVKTPGGFTVEVLSRERSKK</sequence>
<dbReference type="RefSeq" id="WP_138614989.1">
    <property type="nucleotide sequence ID" value="NZ_JACEIR010000005.1"/>
</dbReference>
<dbReference type="Gene3D" id="3.10.180.10">
    <property type="entry name" value="2,3-Dihydroxybiphenyl 1,2-Dioxygenase, domain 1"/>
    <property type="match status" value="1"/>
</dbReference>
<proteinExistence type="predicted"/>
<organism evidence="2 3">
    <name type="scientific">Thermoactinomyces intermedius</name>
    <dbReference type="NCBI Taxonomy" id="2024"/>
    <lineage>
        <taxon>Bacteria</taxon>
        <taxon>Bacillati</taxon>
        <taxon>Bacillota</taxon>
        <taxon>Bacilli</taxon>
        <taxon>Bacillales</taxon>
        <taxon>Thermoactinomycetaceae</taxon>
        <taxon>Thermoactinomyces</taxon>
    </lineage>
</organism>
<dbReference type="AlphaFoldDB" id="A0A8I1A9L6"/>
<comment type="caution">
    <text evidence="2">The sequence shown here is derived from an EMBL/GenBank/DDBJ whole genome shotgun (WGS) entry which is preliminary data.</text>
</comment>
<dbReference type="Proteomes" id="UP000633619">
    <property type="component" value="Unassembled WGS sequence"/>
</dbReference>
<dbReference type="PANTHER" id="PTHR36113:SF3">
    <property type="entry name" value="SLL5075 PROTEIN"/>
    <property type="match status" value="1"/>
</dbReference>
<accession>A0A8I1A9L6</accession>
<dbReference type="InterPro" id="IPR037523">
    <property type="entry name" value="VOC_core"/>
</dbReference>
<dbReference type="InterPro" id="IPR004360">
    <property type="entry name" value="Glyas_Fos-R_dOase_dom"/>
</dbReference>
<dbReference type="PANTHER" id="PTHR36113">
    <property type="entry name" value="LYASE, PUTATIVE-RELATED-RELATED"/>
    <property type="match status" value="1"/>
</dbReference>
<dbReference type="CDD" id="cd06587">
    <property type="entry name" value="VOC"/>
    <property type="match status" value="1"/>
</dbReference>
<dbReference type="EMBL" id="JAECVW010000004">
    <property type="protein sequence ID" value="MBH8595460.1"/>
    <property type="molecule type" value="Genomic_DNA"/>
</dbReference>
<keyword evidence="3" id="KW-1185">Reference proteome</keyword>
<dbReference type="PROSITE" id="PS51819">
    <property type="entry name" value="VOC"/>
    <property type="match status" value="1"/>
</dbReference>
<feature type="domain" description="VOC" evidence="1">
    <location>
        <begin position="2"/>
        <end position="113"/>
    </location>
</feature>
<reference evidence="2 3" key="1">
    <citation type="submission" date="2020-12" db="EMBL/GenBank/DDBJ databases">
        <title>WGS of Thermoactinomyces spp.</title>
        <authorList>
            <person name="Cheng K."/>
        </authorList>
    </citation>
    <scope>NUCLEOTIDE SEQUENCE [LARGE SCALE GENOMIC DNA]</scope>
    <source>
        <strain evidence="3">CICC 10671\DSM 43846</strain>
    </source>
</reference>
<evidence type="ECO:0000259" key="1">
    <source>
        <dbReference type="PROSITE" id="PS51819"/>
    </source>
</evidence>
<protein>
    <submittedName>
        <fullName evidence="2">VOC family protein</fullName>
    </submittedName>
</protein>
<dbReference type="Pfam" id="PF00903">
    <property type="entry name" value="Glyoxalase"/>
    <property type="match status" value="1"/>
</dbReference>
<name>A0A8I1A9L6_THEIN</name>
<dbReference type="SUPFAM" id="SSF54593">
    <property type="entry name" value="Glyoxalase/Bleomycin resistance protein/Dihydroxybiphenyl dioxygenase"/>
    <property type="match status" value="1"/>
</dbReference>
<gene>
    <name evidence="2" type="ORF">I8U20_08960</name>
</gene>
<evidence type="ECO:0000313" key="2">
    <source>
        <dbReference type="EMBL" id="MBH8595460.1"/>
    </source>
</evidence>
<dbReference type="InterPro" id="IPR029068">
    <property type="entry name" value="Glyas_Bleomycin-R_OHBP_Dase"/>
</dbReference>
<evidence type="ECO:0000313" key="3">
    <source>
        <dbReference type="Proteomes" id="UP000633619"/>
    </source>
</evidence>
<dbReference type="InterPro" id="IPR051332">
    <property type="entry name" value="Fosfomycin_Res_Enzymes"/>
</dbReference>